<dbReference type="KEGG" id="ssau:H8M03_08520"/>
<keyword evidence="6 8" id="KW-0627">Porphyrin biosynthesis</keyword>
<comment type="miscellaneous">
    <text evidence="8">The porphobilinogen subunits are added to the dipyrromethane group.</text>
</comment>
<evidence type="ECO:0000256" key="8">
    <source>
        <dbReference type="HAMAP-Rule" id="MF_00260"/>
    </source>
</evidence>
<dbReference type="Gene3D" id="3.40.190.10">
    <property type="entry name" value="Periplasmic binding protein-like II"/>
    <property type="match status" value="2"/>
</dbReference>
<dbReference type="EC" id="2.5.1.61" evidence="8"/>
<dbReference type="SUPFAM" id="SSF54782">
    <property type="entry name" value="Porphobilinogen deaminase (hydroxymethylbilane synthase), C-terminal domain"/>
    <property type="match status" value="1"/>
</dbReference>
<dbReference type="PIRSF" id="PIRSF001438">
    <property type="entry name" value="4pyrrol_synth_OHMeBilane_synth"/>
    <property type="match status" value="1"/>
</dbReference>
<evidence type="ECO:0000259" key="10">
    <source>
        <dbReference type="Pfam" id="PF03900"/>
    </source>
</evidence>
<dbReference type="PROSITE" id="PS00533">
    <property type="entry name" value="PORPHOBILINOGEN_DEAM"/>
    <property type="match status" value="1"/>
</dbReference>
<dbReference type="GO" id="GO:0006782">
    <property type="term" value="P:protoporphyrinogen IX biosynthetic process"/>
    <property type="evidence" value="ECO:0007669"/>
    <property type="project" value="UniProtKB-UniRule"/>
</dbReference>
<reference evidence="11 12" key="1">
    <citation type="submission" date="2020-08" db="EMBL/GenBank/DDBJ databases">
        <title>Sphingomonas sp. sand1-3 16S ribosomal RNA gene Genome sequencing and assembly.</title>
        <authorList>
            <person name="Kang M."/>
        </authorList>
    </citation>
    <scope>NUCLEOTIDE SEQUENCE [LARGE SCALE GENOMIC DNA]</scope>
    <source>
        <strain evidence="12">sand1-3</strain>
    </source>
</reference>
<dbReference type="Proteomes" id="UP000515861">
    <property type="component" value="Chromosome"/>
</dbReference>
<evidence type="ECO:0000256" key="1">
    <source>
        <dbReference type="ARBA" id="ARBA00002869"/>
    </source>
</evidence>
<protein>
    <recommendedName>
        <fullName evidence="8">Porphobilinogen deaminase</fullName>
        <shortName evidence="8">PBG</shortName>
        <ecNumber evidence="8">2.5.1.61</ecNumber>
    </recommendedName>
    <alternativeName>
        <fullName evidence="8">Hydroxymethylbilane synthase</fullName>
        <shortName evidence="8">HMBS</shortName>
    </alternativeName>
    <alternativeName>
        <fullName evidence="8">Pre-uroporphyrinogen synthase</fullName>
    </alternativeName>
</protein>
<evidence type="ECO:0000256" key="7">
    <source>
        <dbReference type="ARBA" id="ARBA00048169"/>
    </source>
</evidence>
<evidence type="ECO:0000256" key="2">
    <source>
        <dbReference type="ARBA" id="ARBA00004735"/>
    </source>
</evidence>
<dbReference type="NCBIfam" id="TIGR00212">
    <property type="entry name" value="hemC"/>
    <property type="match status" value="1"/>
</dbReference>
<dbReference type="Gene3D" id="3.30.160.40">
    <property type="entry name" value="Porphobilinogen deaminase, C-terminal domain"/>
    <property type="match status" value="1"/>
</dbReference>
<evidence type="ECO:0000313" key="11">
    <source>
        <dbReference type="EMBL" id="QNM82077.1"/>
    </source>
</evidence>
<dbReference type="Pfam" id="PF03900">
    <property type="entry name" value="Porphobil_deamC"/>
    <property type="match status" value="1"/>
</dbReference>
<dbReference type="RefSeq" id="WP_187479032.1">
    <property type="nucleotide sequence ID" value="NZ_CP060697.1"/>
</dbReference>
<proteinExistence type="inferred from homology"/>
<comment type="catalytic activity">
    <reaction evidence="7 8">
        <text>4 porphobilinogen + H2O = hydroxymethylbilane + 4 NH4(+)</text>
        <dbReference type="Rhea" id="RHEA:13185"/>
        <dbReference type="ChEBI" id="CHEBI:15377"/>
        <dbReference type="ChEBI" id="CHEBI:28938"/>
        <dbReference type="ChEBI" id="CHEBI:57845"/>
        <dbReference type="ChEBI" id="CHEBI:58126"/>
        <dbReference type="EC" id="2.5.1.61"/>
    </reaction>
</comment>
<evidence type="ECO:0000256" key="5">
    <source>
        <dbReference type="ARBA" id="ARBA00022679"/>
    </source>
</evidence>
<feature type="domain" description="Porphobilinogen deaminase C-terminal" evidence="10">
    <location>
        <begin position="225"/>
        <end position="271"/>
    </location>
</feature>
<dbReference type="AlphaFoldDB" id="A0A7G9L0C8"/>
<comment type="cofactor">
    <cofactor evidence="8">
        <name>dipyrromethane</name>
        <dbReference type="ChEBI" id="CHEBI:60342"/>
    </cofactor>
    <text evidence="8">Binds 1 dipyrromethane group covalently.</text>
</comment>
<dbReference type="InterPro" id="IPR036803">
    <property type="entry name" value="Porphobilinogen_deaminase_C_sf"/>
</dbReference>
<dbReference type="UniPathway" id="UPA00251">
    <property type="reaction ID" value="UER00319"/>
</dbReference>
<dbReference type="GO" id="GO:0004418">
    <property type="term" value="F:hydroxymethylbilane synthase activity"/>
    <property type="evidence" value="ECO:0007669"/>
    <property type="project" value="UniProtKB-UniRule"/>
</dbReference>
<dbReference type="PRINTS" id="PR00151">
    <property type="entry name" value="PORPHBDMNASE"/>
</dbReference>
<name>A0A7G9L0C8_9SPHN</name>
<dbReference type="PANTHER" id="PTHR11557:SF0">
    <property type="entry name" value="PORPHOBILINOGEN DEAMINASE"/>
    <property type="match status" value="1"/>
</dbReference>
<dbReference type="SUPFAM" id="SSF53850">
    <property type="entry name" value="Periplasmic binding protein-like II"/>
    <property type="match status" value="1"/>
</dbReference>
<evidence type="ECO:0000313" key="12">
    <source>
        <dbReference type="Proteomes" id="UP000515861"/>
    </source>
</evidence>
<dbReference type="InterPro" id="IPR000860">
    <property type="entry name" value="HemC"/>
</dbReference>
<feature type="modified residue" description="S-(dipyrrolylmethanemethyl)cysteine" evidence="8">
    <location>
        <position position="240"/>
    </location>
</feature>
<dbReference type="PANTHER" id="PTHR11557">
    <property type="entry name" value="PORPHOBILINOGEN DEAMINASE"/>
    <property type="match status" value="1"/>
</dbReference>
<comment type="similarity">
    <text evidence="3 8">Belongs to the HMBS family.</text>
</comment>
<gene>
    <name evidence="8 11" type="primary">hemC</name>
    <name evidence="11" type="ORF">H8M03_08520</name>
</gene>
<comment type="subunit">
    <text evidence="4 8">Monomer.</text>
</comment>
<keyword evidence="12" id="KW-1185">Reference proteome</keyword>
<dbReference type="FunFam" id="3.40.190.10:FF:000005">
    <property type="entry name" value="Porphobilinogen deaminase"/>
    <property type="match status" value="1"/>
</dbReference>
<dbReference type="InterPro" id="IPR022417">
    <property type="entry name" value="Porphobilin_deaminase_N"/>
</dbReference>
<keyword evidence="5 8" id="KW-0808">Transferase</keyword>
<dbReference type="HAMAP" id="MF_00260">
    <property type="entry name" value="Porphobil_deam"/>
    <property type="match status" value="1"/>
</dbReference>
<dbReference type="InterPro" id="IPR022418">
    <property type="entry name" value="Porphobilinogen_deaminase_C"/>
</dbReference>
<accession>A0A7G9L0C8</accession>
<sequence>MTGTPRLGTRGSPLAMIQARSVAAAMEAARGWPAGHVDIVVIKTSGDRIKDRPLAEVGGKGLWTKEIDSALLRGDVDFSVHSVKDVEAIRPDAIRLSAVMPRTDIEDILIGAASVAAIRAGAIFGTSSPRRAAQMLAARPDLRIVPLRGNVETRLNKLDAGDIDATILSSAGLQRLGLGHIGTAIPFDVMLPAPGQGAIGIECRSDDPAAIELAASIDDAASHAMVLAERAFTRALGGSCHSPVAAMATMEDGQIQLRAEILSEDGKERVRDSAGFAPRDDDAAAALARAMLDAAPPSIRTLFANA</sequence>
<evidence type="ECO:0000256" key="4">
    <source>
        <dbReference type="ARBA" id="ARBA00011245"/>
    </source>
</evidence>
<feature type="domain" description="Porphobilinogen deaminase N-terminal" evidence="9">
    <location>
        <begin position="6"/>
        <end position="210"/>
    </location>
</feature>
<comment type="function">
    <text evidence="1 8">Tetrapolymerization of the monopyrrole PBG into the hydroxymethylbilane pre-uroporphyrinogen in several discrete steps.</text>
</comment>
<evidence type="ECO:0000259" key="9">
    <source>
        <dbReference type="Pfam" id="PF01379"/>
    </source>
</evidence>
<comment type="pathway">
    <text evidence="2">Porphyrin-containing compound metabolism; protoporphyrin-IX biosynthesis; coproporphyrinogen-III from 5-aminolevulinate: step 2/4.</text>
</comment>
<dbReference type="InterPro" id="IPR022419">
    <property type="entry name" value="Porphobilin_deaminase_cofac_BS"/>
</dbReference>
<evidence type="ECO:0000256" key="3">
    <source>
        <dbReference type="ARBA" id="ARBA00005638"/>
    </source>
</evidence>
<evidence type="ECO:0000256" key="6">
    <source>
        <dbReference type="ARBA" id="ARBA00023244"/>
    </source>
</evidence>
<dbReference type="Pfam" id="PF01379">
    <property type="entry name" value="Porphobil_deam"/>
    <property type="match status" value="1"/>
</dbReference>
<dbReference type="GO" id="GO:0005737">
    <property type="term" value="C:cytoplasm"/>
    <property type="evidence" value="ECO:0007669"/>
    <property type="project" value="UniProtKB-UniRule"/>
</dbReference>
<dbReference type="EMBL" id="CP060697">
    <property type="protein sequence ID" value="QNM82077.1"/>
    <property type="molecule type" value="Genomic_DNA"/>
</dbReference>
<organism evidence="11 12">
    <name type="scientific">Sphingomonas sabuli</name>
    <dbReference type="NCBI Taxonomy" id="2764186"/>
    <lineage>
        <taxon>Bacteria</taxon>
        <taxon>Pseudomonadati</taxon>
        <taxon>Pseudomonadota</taxon>
        <taxon>Alphaproteobacteria</taxon>
        <taxon>Sphingomonadales</taxon>
        <taxon>Sphingomonadaceae</taxon>
        <taxon>Sphingomonas</taxon>
    </lineage>
</organism>